<comment type="caution">
    <text evidence="1">The sequence shown here is derived from an EMBL/GenBank/DDBJ whole genome shotgun (WGS) entry which is preliminary data.</text>
</comment>
<proteinExistence type="predicted"/>
<keyword evidence="2" id="KW-1185">Reference proteome</keyword>
<dbReference type="Proteomes" id="UP000027997">
    <property type="component" value="Unassembled WGS sequence"/>
</dbReference>
<accession>A0A081K6H4</accession>
<evidence type="ECO:0008006" key="3">
    <source>
        <dbReference type="Google" id="ProtNLM"/>
    </source>
</evidence>
<gene>
    <name evidence="1" type="ORF">GV64_02450</name>
</gene>
<dbReference type="InterPro" id="IPR025293">
    <property type="entry name" value="YfiR/HmsC-like"/>
</dbReference>
<sequence length="158" mass="17369">MSSTASDASEVTKADKVKAAIVYKLTKFITWPEKRQTLALCIIGSGAINSELLKINHKFSMGRRISVTHKTPTAPLEKLCDMVYIHNTKMDRISEVINKLQNKPVVTISDSENFVYQGGVIGLFRTGSRIRFAISHSATRNAGISISSQLMGLAKTVK</sequence>
<evidence type="ECO:0000313" key="2">
    <source>
        <dbReference type="Proteomes" id="UP000027997"/>
    </source>
</evidence>
<dbReference type="eggNOG" id="ENOG5032YBM">
    <property type="taxonomic scope" value="Bacteria"/>
</dbReference>
<protein>
    <recommendedName>
        <fullName evidence="3">Transmembrane protein</fullName>
    </recommendedName>
</protein>
<name>A0A081K6H4_9GAMM</name>
<organism evidence="1 2">
    <name type="scientific">Endozoicomonas elysicola</name>
    <dbReference type="NCBI Taxonomy" id="305900"/>
    <lineage>
        <taxon>Bacteria</taxon>
        <taxon>Pseudomonadati</taxon>
        <taxon>Pseudomonadota</taxon>
        <taxon>Gammaproteobacteria</taxon>
        <taxon>Oceanospirillales</taxon>
        <taxon>Endozoicomonadaceae</taxon>
        <taxon>Endozoicomonas</taxon>
    </lineage>
</organism>
<evidence type="ECO:0000313" key="1">
    <source>
        <dbReference type="EMBL" id="KEI69750.1"/>
    </source>
</evidence>
<dbReference type="AlphaFoldDB" id="A0A081K6H4"/>
<reference evidence="1 2" key="1">
    <citation type="submission" date="2014-06" db="EMBL/GenBank/DDBJ databases">
        <title>Whole Genome Sequences of Three Symbiotic Endozoicomonas Bacteria.</title>
        <authorList>
            <person name="Neave M.J."/>
            <person name="Apprill A."/>
            <person name="Voolstra C.R."/>
        </authorList>
    </citation>
    <scope>NUCLEOTIDE SEQUENCE [LARGE SCALE GENOMIC DNA]</scope>
    <source>
        <strain evidence="1 2">DSM 22380</strain>
    </source>
</reference>
<dbReference type="EMBL" id="JOJP01000001">
    <property type="protein sequence ID" value="KEI69750.1"/>
    <property type="molecule type" value="Genomic_DNA"/>
</dbReference>
<dbReference type="Pfam" id="PF13689">
    <property type="entry name" value="DUF4154"/>
    <property type="match status" value="1"/>
</dbReference>
<dbReference type="STRING" id="305900.GV64_02450"/>